<keyword evidence="3" id="KW-1185">Reference proteome</keyword>
<name>A0A143C7F2_9ACTN</name>
<gene>
    <name evidence="2" type="ORF">A4E84_29830</name>
</gene>
<evidence type="ECO:0000256" key="1">
    <source>
        <dbReference type="SAM" id="MobiDB-lite"/>
    </source>
</evidence>
<proteinExistence type="predicted"/>
<evidence type="ECO:0000313" key="3">
    <source>
        <dbReference type="Proteomes" id="UP000076096"/>
    </source>
</evidence>
<dbReference type="KEGG" id="stsi:A4E84_29830"/>
<dbReference type="EMBL" id="CP015098">
    <property type="protein sequence ID" value="AMW13328.1"/>
    <property type="molecule type" value="Genomic_DNA"/>
</dbReference>
<reference evidence="3" key="1">
    <citation type="submission" date="2016-04" db="EMBL/GenBank/DDBJ databases">
        <authorList>
            <person name="Zhang B."/>
        </authorList>
    </citation>
    <scope>NUCLEOTIDE SEQUENCE [LARGE SCALE GENOMIC DNA]</scope>
    <source>
        <strain evidence="3">S10</strain>
    </source>
</reference>
<accession>A0A143C7F2</accession>
<feature type="compositionally biased region" description="Basic and acidic residues" evidence="1">
    <location>
        <begin position="175"/>
        <end position="202"/>
    </location>
</feature>
<dbReference type="STRING" id="1783515.A4E84_29830"/>
<sequence>MRVGPVGMMICMEPEVVAALWGFGGAAMGAGGAFLGTWVQQRHQAQMEQKRREEARADLLEERGRTAADKALTELYDLRRHVSTWKVGMSAEERNQWYQTGYDHTYSAELNAALIPEANELRERLRDALEVVRTSMDVDAWQSEHEPYLSHFDAEHSIALLSAYMRGDSLPTPTSREKRETTQREMREEGWAEEDRRRSNPS</sequence>
<organism evidence="2 3">
    <name type="scientific">Streptomyces qaidamensis</name>
    <dbReference type="NCBI Taxonomy" id="1783515"/>
    <lineage>
        <taxon>Bacteria</taxon>
        <taxon>Bacillati</taxon>
        <taxon>Actinomycetota</taxon>
        <taxon>Actinomycetes</taxon>
        <taxon>Kitasatosporales</taxon>
        <taxon>Streptomycetaceae</taxon>
        <taxon>Streptomyces</taxon>
        <taxon>Streptomyces aurantiacus group</taxon>
    </lineage>
</organism>
<evidence type="ECO:0000313" key="2">
    <source>
        <dbReference type="EMBL" id="AMW13328.1"/>
    </source>
</evidence>
<dbReference type="AlphaFoldDB" id="A0A143C7F2"/>
<feature type="region of interest" description="Disordered" evidence="1">
    <location>
        <begin position="167"/>
        <end position="202"/>
    </location>
</feature>
<dbReference type="Proteomes" id="UP000076096">
    <property type="component" value="Chromosome"/>
</dbReference>
<protein>
    <submittedName>
        <fullName evidence="2">Uncharacterized protein</fullName>
    </submittedName>
</protein>